<evidence type="ECO:0000313" key="3">
    <source>
        <dbReference type="Proteomes" id="UP000197361"/>
    </source>
</evidence>
<feature type="compositionally biased region" description="Basic and acidic residues" evidence="1">
    <location>
        <begin position="97"/>
        <end position="112"/>
    </location>
</feature>
<reference evidence="2 3" key="1">
    <citation type="journal article" date="2010" name="Int. J. Syst. Evol. Microbiol.">
        <title>Sphingopyxis bauzanensis sp. nov., a psychrophilic bacterium isolated from soil.</title>
        <authorList>
            <person name="Zhang D.C."/>
            <person name="Liu H.C."/>
            <person name="Xin Y.H."/>
            <person name="Zhou Y.G."/>
            <person name="Schinner F."/>
            <person name="Margesin R."/>
        </authorList>
    </citation>
    <scope>NUCLEOTIDE SEQUENCE [LARGE SCALE GENOMIC DNA]</scope>
    <source>
        <strain evidence="2 3">DSM 22271</strain>
    </source>
</reference>
<feature type="compositionally biased region" description="Gly residues" evidence="1">
    <location>
        <begin position="75"/>
        <end position="88"/>
    </location>
</feature>
<gene>
    <name evidence="2" type="ORF">CDQ92_07785</name>
</gene>
<evidence type="ECO:0000313" key="2">
    <source>
        <dbReference type="EMBL" id="OWQ96987.1"/>
    </source>
</evidence>
<dbReference type="AlphaFoldDB" id="A0A246JV93"/>
<comment type="caution">
    <text evidence="2">The sequence shown here is derived from an EMBL/GenBank/DDBJ whole genome shotgun (WGS) entry which is preliminary data.</text>
</comment>
<keyword evidence="3" id="KW-1185">Reference proteome</keyword>
<evidence type="ECO:0000256" key="1">
    <source>
        <dbReference type="SAM" id="MobiDB-lite"/>
    </source>
</evidence>
<accession>A0A246JV93</accession>
<feature type="compositionally biased region" description="Basic and acidic residues" evidence="1">
    <location>
        <begin position="1"/>
        <end position="17"/>
    </location>
</feature>
<name>A0A246JV93_9SPHN</name>
<organism evidence="2 3">
    <name type="scientific">Sphingopyxis bauzanensis</name>
    <dbReference type="NCBI Taxonomy" id="651663"/>
    <lineage>
        <taxon>Bacteria</taxon>
        <taxon>Pseudomonadati</taxon>
        <taxon>Pseudomonadota</taxon>
        <taxon>Alphaproteobacteria</taxon>
        <taxon>Sphingomonadales</taxon>
        <taxon>Sphingomonadaceae</taxon>
        <taxon>Sphingopyxis</taxon>
    </lineage>
</organism>
<proteinExistence type="predicted"/>
<feature type="compositionally biased region" description="Polar residues" evidence="1">
    <location>
        <begin position="18"/>
        <end position="28"/>
    </location>
</feature>
<feature type="region of interest" description="Disordered" evidence="1">
    <location>
        <begin position="1"/>
        <end position="112"/>
    </location>
</feature>
<sequence length="112" mass="11763">MEHDRASKNDVGQRSRESGASNETSRTPGSLPPEKIEDRGNVGTARPEQYPKEDRAAADPAAQNRGRRASKGSGPASGSGAGAGGKGNSDGSASRRAPREHQRERTRGWNGP</sequence>
<dbReference type="EMBL" id="NISK01000002">
    <property type="protein sequence ID" value="OWQ96987.1"/>
    <property type="molecule type" value="Genomic_DNA"/>
</dbReference>
<protein>
    <submittedName>
        <fullName evidence="2">Uncharacterized protein</fullName>
    </submittedName>
</protein>
<dbReference type="Proteomes" id="UP000197361">
    <property type="component" value="Unassembled WGS sequence"/>
</dbReference>